<keyword evidence="2" id="KW-1185">Reference proteome</keyword>
<evidence type="ECO:0008006" key="3">
    <source>
        <dbReference type="Google" id="ProtNLM"/>
    </source>
</evidence>
<dbReference type="RefSeq" id="WP_135010202.1">
    <property type="nucleotide sequence ID" value="NZ_SPNK01000003.1"/>
</dbReference>
<gene>
    <name evidence="1" type="ORF">E4P33_03725</name>
</gene>
<proteinExistence type="predicted"/>
<sequence>MGWSLGRKQGAAAAPYRDGYLRSAAWRDTRRRYFAWVHAQGAVPSCQVCGARRNPDDTALDLHHLSYEHCGKDAAGNWFSRETVEDLVLMCRDCHKELHRILDGSGKDWKGWDRRRASVAVIVHLRGRRPVRQA</sequence>
<evidence type="ECO:0000313" key="1">
    <source>
        <dbReference type="EMBL" id="TFI02165.1"/>
    </source>
</evidence>
<dbReference type="EMBL" id="SPNK01000003">
    <property type="protein sequence ID" value="TFI02165.1"/>
    <property type="molecule type" value="Genomic_DNA"/>
</dbReference>
<dbReference type="InterPro" id="IPR003615">
    <property type="entry name" value="HNH_nuc"/>
</dbReference>
<organism evidence="1 2">
    <name type="scientific">Kocuria rhizophila</name>
    <dbReference type="NCBI Taxonomy" id="72000"/>
    <lineage>
        <taxon>Bacteria</taxon>
        <taxon>Bacillati</taxon>
        <taxon>Actinomycetota</taxon>
        <taxon>Actinomycetes</taxon>
        <taxon>Micrococcales</taxon>
        <taxon>Micrococcaceae</taxon>
        <taxon>Kocuria</taxon>
    </lineage>
</organism>
<protein>
    <recommendedName>
        <fullName evidence="3">HNH endonuclease</fullName>
    </recommendedName>
</protein>
<dbReference type="Proteomes" id="UP000298017">
    <property type="component" value="Unassembled WGS sequence"/>
</dbReference>
<dbReference type="CDD" id="cd00085">
    <property type="entry name" value="HNHc"/>
    <property type="match status" value="1"/>
</dbReference>
<reference evidence="1 2" key="1">
    <citation type="submission" date="2019-03" db="EMBL/GenBank/DDBJ databases">
        <title>Genome Sequencing and Assembly of Various Microbes Isolated from Alder Root Nodule.</title>
        <authorList>
            <person name="Swanson E."/>
            <person name="Sevigny J.L."/>
            <person name="Pesce C."/>
            <person name="Davis I."/>
            <person name="Kleiner V."/>
            <person name="Tisa L."/>
        </authorList>
    </citation>
    <scope>NUCLEOTIDE SEQUENCE [LARGE SCALE GENOMIC DNA]</scope>
    <source>
        <strain evidence="1 2">4R-31</strain>
    </source>
</reference>
<evidence type="ECO:0000313" key="2">
    <source>
        <dbReference type="Proteomes" id="UP000298017"/>
    </source>
</evidence>
<name>A0AAX2SBI9_KOCRH</name>
<comment type="caution">
    <text evidence="1">The sequence shown here is derived from an EMBL/GenBank/DDBJ whole genome shotgun (WGS) entry which is preliminary data.</text>
</comment>
<accession>A0AAX2SBI9</accession>
<dbReference type="AlphaFoldDB" id="A0AAX2SBI9"/>